<gene>
    <name evidence="2" type="ORF">H1S01_10040</name>
</gene>
<keyword evidence="3" id="KW-1185">Reference proteome</keyword>
<evidence type="ECO:0008006" key="4">
    <source>
        <dbReference type="Google" id="ProtNLM"/>
    </source>
</evidence>
<evidence type="ECO:0000256" key="1">
    <source>
        <dbReference type="SAM" id="MobiDB-lite"/>
    </source>
</evidence>
<name>A0ABR7T235_HELCL</name>
<dbReference type="EMBL" id="JACVHF010000009">
    <property type="protein sequence ID" value="MBC9784848.1"/>
    <property type="molecule type" value="Genomic_DNA"/>
</dbReference>
<comment type="caution">
    <text evidence="2">The sequence shown here is derived from an EMBL/GenBank/DDBJ whole genome shotgun (WGS) entry which is preliminary data.</text>
</comment>
<protein>
    <recommendedName>
        <fullName evidence="4">Helix-turn-helix domain-containing protein</fullName>
    </recommendedName>
</protein>
<reference evidence="2 3" key="1">
    <citation type="submission" date="2020-07" db="EMBL/GenBank/DDBJ databases">
        <title>Draft whole-genome sequence of Heliobacterium chlorum DSM 3682, type strain.</title>
        <authorList>
            <person name="Kyndt J.A."/>
            <person name="Meyer T.E."/>
            <person name="Imhoff J.F."/>
        </authorList>
    </citation>
    <scope>NUCLEOTIDE SEQUENCE [LARGE SCALE GENOMIC DNA]</scope>
    <source>
        <strain evidence="2 3">DSM 3682</strain>
    </source>
</reference>
<accession>A0ABR7T235</accession>
<evidence type="ECO:0000313" key="2">
    <source>
        <dbReference type="EMBL" id="MBC9784848.1"/>
    </source>
</evidence>
<dbReference type="RefSeq" id="WP_188040189.1">
    <property type="nucleotide sequence ID" value="NZ_JACVHF010000009.1"/>
</dbReference>
<sequence>MDKWYTVDDIVGRMKVSKERVLTWILAGMLSATDLEGKGDYRIRQQDFDLFLARQKNRTYQALEKVRARVEEETIVLGDLYDWLQQENGSLSSLYKQMDDCLLQVVEQFKSQWDSARQSGEHIRARAFQDALTEVYQRWERPKQIYQQWLINQEKRWQLFIAQLGPLLESNAGLVTPSDPFLAIHMSELNANNSTPDILMETKKRNRDFYQALYLWAKRENTALREHYERMERCISRIVEALQNSAKKASKNMEFERGQSFQDAANIAYYQWEQSRSVYNQWLLGFHERWQTCQSTVKLNLAKFRQEMGRATEDQEPPDPSYEQEPFDNGPDLV</sequence>
<feature type="region of interest" description="Disordered" evidence="1">
    <location>
        <begin position="308"/>
        <end position="334"/>
    </location>
</feature>
<organism evidence="2 3">
    <name type="scientific">Heliobacterium chlorum</name>
    <dbReference type="NCBI Taxonomy" id="2698"/>
    <lineage>
        <taxon>Bacteria</taxon>
        <taxon>Bacillati</taxon>
        <taxon>Bacillota</taxon>
        <taxon>Clostridia</taxon>
        <taxon>Eubacteriales</taxon>
        <taxon>Heliobacteriaceae</taxon>
        <taxon>Heliobacterium</taxon>
    </lineage>
</organism>
<dbReference type="Proteomes" id="UP000617402">
    <property type="component" value="Unassembled WGS sequence"/>
</dbReference>
<proteinExistence type="predicted"/>
<evidence type="ECO:0000313" key="3">
    <source>
        <dbReference type="Proteomes" id="UP000617402"/>
    </source>
</evidence>